<feature type="compositionally biased region" description="Basic and acidic residues" evidence="1">
    <location>
        <begin position="56"/>
        <end position="65"/>
    </location>
</feature>
<evidence type="ECO:0000256" key="1">
    <source>
        <dbReference type="SAM" id="MobiDB-lite"/>
    </source>
</evidence>
<gene>
    <name evidence="2" type="ORF">SAMN05216402_2216</name>
</gene>
<sequence>MVTNCTVSVKDSLNKSYADYVRKRTEARRKAAHSKRYGEYIGHPVFSGGNESGADSGKRTIDQPN</sequence>
<dbReference type="EMBL" id="FNKY01000001">
    <property type="protein sequence ID" value="SDQ76990.1"/>
    <property type="molecule type" value="Genomic_DNA"/>
</dbReference>
<accession>A0ABY0TFX1</accession>
<name>A0ABY0TFX1_9PROT</name>
<organism evidence="2 3">
    <name type="scientific">Nitrosospira multiformis</name>
    <dbReference type="NCBI Taxonomy" id="1231"/>
    <lineage>
        <taxon>Bacteria</taxon>
        <taxon>Pseudomonadati</taxon>
        <taxon>Pseudomonadota</taxon>
        <taxon>Betaproteobacteria</taxon>
        <taxon>Nitrosomonadales</taxon>
        <taxon>Nitrosomonadaceae</taxon>
        <taxon>Nitrosospira</taxon>
    </lineage>
</organism>
<dbReference type="Proteomes" id="UP000183471">
    <property type="component" value="Unassembled WGS sequence"/>
</dbReference>
<reference evidence="2 3" key="1">
    <citation type="submission" date="2016-10" db="EMBL/GenBank/DDBJ databases">
        <authorList>
            <person name="Varghese N."/>
            <person name="Submissions S."/>
        </authorList>
    </citation>
    <scope>NUCLEOTIDE SEQUENCE [LARGE SCALE GENOMIC DNA]</scope>
    <source>
        <strain evidence="2 3">Nl1</strain>
    </source>
</reference>
<proteinExistence type="predicted"/>
<evidence type="ECO:0000313" key="3">
    <source>
        <dbReference type="Proteomes" id="UP000183471"/>
    </source>
</evidence>
<comment type="caution">
    <text evidence="2">The sequence shown here is derived from an EMBL/GenBank/DDBJ whole genome shotgun (WGS) entry which is preliminary data.</text>
</comment>
<feature type="region of interest" description="Disordered" evidence="1">
    <location>
        <begin position="40"/>
        <end position="65"/>
    </location>
</feature>
<keyword evidence="3" id="KW-1185">Reference proteome</keyword>
<evidence type="ECO:0000313" key="2">
    <source>
        <dbReference type="EMBL" id="SDQ76990.1"/>
    </source>
</evidence>
<protein>
    <submittedName>
        <fullName evidence="2">Uncharacterized protein</fullName>
    </submittedName>
</protein>